<keyword evidence="2" id="KW-1185">Reference proteome</keyword>
<evidence type="ECO:0000313" key="2">
    <source>
        <dbReference type="Proteomes" id="UP001500393"/>
    </source>
</evidence>
<organism evidence="1 2">
    <name type="scientific">Kribbella sancticallisti</name>
    <dbReference type="NCBI Taxonomy" id="460087"/>
    <lineage>
        <taxon>Bacteria</taxon>
        <taxon>Bacillati</taxon>
        <taxon>Actinomycetota</taxon>
        <taxon>Actinomycetes</taxon>
        <taxon>Propionibacteriales</taxon>
        <taxon>Kribbellaceae</taxon>
        <taxon>Kribbella</taxon>
    </lineage>
</organism>
<evidence type="ECO:0000313" key="1">
    <source>
        <dbReference type="EMBL" id="GAA1583676.1"/>
    </source>
</evidence>
<proteinExistence type="predicted"/>
<dbReference type="EMBL" id="BAAAOS010000027">
    <property type="protein sequence ID" value="GAA1583676.1"/>
    <property type="molecule type" value="Genomic_DNA"/>
</dbReference>
<name>A0ABN2DSX2_9ACTN</name>
<sequence length="114" mass="12395">MFITCGPASSFGTGTFRRHPSAVAGSLQPNWFATTCPCVWVSLVVVQPYHGSAGMPGYVMPAGMSTSVNPLCMITLWNNPRDLSDIRCRDVLRGHAVPTTSVRWSSQGRAPDRR</sequence>
<comment type="caution">
    <text evidence="1">The sequence shown here is derived from an EMBL/GenBank/DDBJ whole genome shotgun (WGS) entry which is preliminary data.</text>
</comment>
<gene>
    <name evidence="1" type="ORF">GCM10009789_41780</name>
</gene>
<dbReference type="Proteomes" id="UP001500393">
    <property type="component" value="Unassembled WGS sequence"/>
</dbReference>
<reference evidence="1 2" key="1">
    <citation type="journal article" date="2019" name="Int. J. Syst. Evol. Microbiol.">
        <title>The Global Catalogue of Microorganisms (GCM) 10K type strain sequencing project: providing services to taxonomists for standard genome sequencing and annotation.</title>
        <authorList>
            <consortium name="The Broad Institute Genomics Platform"/>
            <consortium name="The Broad Institute Genome Sequencing Center for Infectious Disease"/>
            <person name="Wu L."/>
            <person name="Ma J."/>
        </authorList>
    </citation>
    <scope>NUCLEOTIDE SEQUENCE [LARGE SCALE GENOMIC DNA]</scope>
    <source>
        <strain evidence="1 2">JCM 14969</strain>
    </source>
</reference>
<accession>A0ABN2DSX2</accession>
<protein>
    <submittedName>
        <fullName evidence="1">Uncharacterized protein</fullName>
    </submittedName>
</protein>